<evidence type="ECO:0000313" key="3">
    <source>
        <dbReference type="Proteomes" id="UP000499080"/>
    </source>
</evidence>
<name>A0A4Y2NG17_ARAVE</name>
<sequence length="423" mass="49909">MEDFSTTLDHRVVTLKTATDVVRFSFIVRNSISYLDLGLCQYSMLLNYLGTSCDCCALKLSKSFINTEEKCRKFFTQSRSLLYTLHLDLPKGRECSLKDVPNSITFDHNPCIPHIAKIIPTRGFEISILSNFVEDAINSNKKKLKILSWILKMSFSNLPLLYVLKIRTVDKFIDCFYSEITDSAIFKDFIMYFDFTEWISTYEKPEILEYLLYYSRHYGREDLTKDVFPIDEIIDHCLFNRYFLNIGPILKYINVPRFSEDDYHLYFLKISSTRPNLTEERLRKAEKRMKRERIHQMLQIIWMHIDCRQHHCTEDASDALRLIWCSVPDAYISFKEIKRAFRGIFRAEELKNIYDFYAEAVGESSESVHPRSLQHLCRSIIKSTLRENQIWIPEGLRQTCLPKAIESFLNLEKVFCTSNEFAL</sequence>
<dbReference type="EMBL" id="BGPR01009077">
    <property type="protein sequence ID" value="GBN37842.1"/>
    <property type="molecule type" value="Genomic_DNA"/>
</dbReference>
<evidence type="ECO:0000313" key="2">
    <source>
        <dbReference type="EMBL" id="GBN37842.1"/>
    </source>
</evidence>
<evidence type="ECO:0000259" key="1">
    <source>
        <dbReference type="PROSITE" id="PS50225"/>
    </source>
</evidence>
<accession>A0A4Y2NG17</accession>
<keyword evidence="3" id="KW-1185">Reference proteome</keyword>
<organism evidence="2 3">
    <name type="scientific">Araneus ventricosus</name>
    <name type="common">Orbweaver spider</name>
    <name type="synonym">Epeira ventricosa</name>
    <dbReference type="NCBI Taxonomy" id="182803"/>
    <lineage>
        <taxon>Eukaryota</taxon>
        <taxon>Metazoa</taxon>
        <taxon>Ecdysozoa</taxon>
        <taxon>Arthropoda</taxon>
        <taxon>Chelicerata</taxon>
        <taxon>Arachnida</taxon>
        <taxon>Araneae</taxon>
        <taxon>Araneomorphae</taxon>
        <taxon>Entelegynae</taxon>
        <taxon>Araneoidea</taxon>
        <taxon>Araneidae</taxon>
        <taxon>Araneus</taxon>
    </lineage>
</organism>
<dbReference type="OrthoDB" id="194358at2759"/>
<reference evidence="2 3" key="1">
    <citation type="journal article" date="2019" name="Sci. Rep.">
        <title>Orb-weaving spider Araneus ventricosus genome elucidates the spidroin gene catalogue.</title>
        <authorList>
            <person name="Kono N."/>
            <person name="Nakamura H."/>
            <person name="Ohtoshi R."/>
            <person name="Moran D.A.P."/>
            <person name="Shinohara A."/>
            <person name="Yoshida Y."/>
            <person name="Fujiwara M."/>
            <person name="Mori M."/>
            <person name="Tomita M."/>
            <person name="Arakawa K."/>
        </authorList>
    </citation>
    <scope>NUCLEOTIDE SEQUENCE [LARGE SCALE GENOMIC DNA]</scope>
</reference>
<protein>
    <recommendedName>
        <fullName evidence="1">SOCS box domain-containing protein</fullName>
    </recommendedName>
</protein>
<comment type="caution">
    <text evidence="2">The sequence shown here is derived from an EMBL/GenBank/DDBJ whole genome shotgun (WGS) entry which is preliminary data.</text>
</comment>
<feature type="domain" description="SOCS box" evidence="1">
    <location>
        <begin position="370"/>
        <end position="409"/>
    </location>
</feature>
<dbReference type="SMART" id="SM00969">
    <property type="entry name" value="SOCS_box"/>
    <property type="match status" value="1"/>
</dbReference>
<dbReference type="Proteomes" id="UP000499080">
    <property type="component" value="Unassembled WGS sequence"/>
</dbReference>
<gene>
    <name evidence="2" type="ORF">AVEN_57647_1</name>
</gene>
<dbReference type="AlphaFoldDB" id="A0A4Y2NG17"/>
<dbReference type="InterPro" id="IPR001496">
    <property type="entry name" value="SOCS_box"/>
</dbReference>
<proteinExistence type="predicted"/>
<dbReference type="PROSITE" id="PS50225">
    <property type="entry name" value="SOCS"/>
    <property type="match status" value="1"/>
</dbReference>